<dbReference type="InParanoid" id="A0A0C3DBM2"/>
<dbReference type="InterPro" id="IPR012349">
    <property type="entry name" value="Split_barrel_FMN-bd"/>
</dbReference>
<dbReference type="AlphaFoldDB" id="A0A0C3DBM2"/>
<evidence type="ECO:0000256" key="1">
    <source>
        <dbReference type="ARBA" id="ARBA00023002"/>
    </source>
</evidence>
<dbReference type="OrthoDB" id="2015405at2759"/>
<sequence length="267" mass="29216">MFSTCFASARRCVSRRTQKCHRNLTTSSTERARDQLRQLLRETAQSVAVVTTLVPPEGTDASAPIPTRSDAQSVYHGATLSSFTSIALDPYPLVAFSLRIPSRMAAALNLHVDRTQADAKTLNTPHMVINILSALQPELAVTFSRADLHPRPFEESRVQWTKSGDGLPIISGALGALSCASISRSLPLGDLCWLPRCSLLQDGEEVDIRQVEGYGGSASELFIARVLRVEHVPQVEGGDGNDERLRTLPLLYHRRKYATASDIPPKS</sequence>
<protein>
    <recommendedName>
        <fullName evidence="2">Flavin reductase like domain-containing protein</fullName>
    </recommendedName>
</protein>
<reference evidence="4" key="2">
    <citation type="submission" date="2015-01" db="EMBL/GenBank/DDBJ databases">
        <title>Evolutionary Origins and Diversification of the Mycorrhizal Mutualists.</title>
        <authorList>
            <consortium name="DOE Joint Genome Institute"/>
            <consortium name="Mycorrhizal Genomics Consortium"/>
            <person name="Kohler A."/>
            <person name="Kuo A."/>
            <person name="Nagy L.G."/>
            <person name="Floudas D."/>
            <person name="Copeland A."/>
            <person name="Barry K.W."/>
            <person name="Cichocki N."/>
            <person name="Veneault-Fourrey C."/>
            <person name="LaButti K."/>
            <person name="Lindquist E.A."/>
            <person name="Lipzen A."/>
            <person name="Lundell T."/>
            <person name="Morin E."/>
            <person name="Murat C."/>
            <person name="Riley R."/>
            <person name="Ohm R."/>
            <person name="Sun H."/>
            <person name="Tunlid A."/>
            <person name="Henrissat B."/>
            <person name="Grigoriev I.V."/>
            <person name="Hibbett D.S."/>
            <person name="Martin F."/>
        </authorList>
    </citation>
    <scope>NUCLEOTIDE SEQUENCE [LARGE SCALE GENOMIC DNA]</scope>
    <source>
        <strain evidence="4">Foug A</strain>
    </source>
</reference>
<keyword evidence="4" id="KW-1185">Reference proteome</keyword>
<dbReference type="Pfam" id="PF01613">
    <property type="entry name" value="Flavin_Reduct"/>
    <property type="match status" value="1"/>
</dbReference>
<dbReference type="Gene3D" id="2.30.110.10">
    <property type="entry name" value="Electron Transport, Fmn-binding Protein, Chain A"/>
    <property type="match status" value="1"/>
</dbReference>
<dbReference type="PANTHER" id="PTHR30466:SF1">
    <property type="entry name" value="FMN REDUCTASE (NADH) RUTF"/>
    <property type="match status" value="1"/>
</dbReference>
<evidence type="ECO:0000313" key="4">
    <source>
        <dbReference type="Proteomes" id="UP000053989"/>
    </source>
</evidence>
<accession>A0A0C3DBM2</accession>
<dbReference type="GO" id="GO:0010181">
    <property type="term" value="F:FMN binding"/>
    <property type="evidence" value="ECO:0007669"/>
    <property type="project" value="InterPro"/>
</dbReference>
<organism evidence="3 4">
    <name type="scientific">Scleroderma citrinum Foug A</name>
    <dbReference type="NCBI Taxonomy" id="1036808"/>
    <lineage>
        <taxon>Eukaryota</taxon>
        <taxon>Fungi</taxon>
        <taxon>Dikarya</taxon>
        <taxon>Basidiomycota</taxon>
        <taxon>Agaricomycotina</taxon>
        <taxon>Agaricomycetes</taxon>
        <taxon>Agaricomycetidae</taxon>
        <taxon>Boletales</taxon>
        <taxon>Sclerodermatineae</taxon>
        <taxon>Sclerodermataceae</taxon>
        <taxon>Scleroderma</taxon>
    </lineage>
</organism>
<dbReference type="STRING" id="1036808.A0A0C3DBM2"/>
<name>A0A0C3DBM2_9AGAM</name>
<dbReference type="HOGENOM" id="CLU_073369_0_0_1"/>
<dbReference type="GO" id="GO:0042602">
    <property type="term" value="F:riboflavin reductase (NADPH) activity"/>
    <property type="evidence" value="ECO:0007669"/>
    <property type="project" value="TreeGrafter"/>
</dbReference>
<evidence type="ECO:0000313" key="3">
    <source>
        <dbReference type="EMBL" id="KIM53506.1"/>
    </source>
</evidence>
<dbReference type="InterPro" id="IPR002563">
    <property type="entry name" value="Flavin_Rdtase-like_dom"/>
</dbReference>
<gene>
    <name evidence="3" type="ORF">SCLCIDRAFT_1222727</name>
</gene>
<dbReference type="EMBL" id="KN822179">
    <property type="protein sequence ID" value="KIM53506.1"/>
    <property type="molecule type" value="Genomic_DNA"/>
</dbReference>
<keyword evidence="1" id="KW-0560">Oxidoreductase</keyword>
<dbReference type="SMART" id="SM00903">
    <property type="entry name" value="Flavin_Reduct"/>
    <property type="match status" value="1"/>
</dbReference>
<reference evidence="3 4" key="1">
    <citation type="submission" date="2014-04" db="EMBL/GenBank/DDBJ databases">
        <authorList>
            <consortium name="DOE Joint Genome Institute"/>
            <person name="Kuo A."/>
            <person name="Kohler A."/>
            <person name="Nagy L.G."/>
            <person name="Floudas D."/>
            <person name="Copeland A."/>
            <person name="Barry K.W."/>
            <person name="Cichocki N."/>
            <person name="Veneault-Fourrey C."/>
            <person name="LaButti K."/>
            <person name="Lindquist E.A."/>
            <person name="Lipzen A."/>
            <person name="Lundell T."/>
            <person name="Morin E."/>
            <person name="Murat C."/>
            <person name="Sun H."/>
            <person name="Tunlid A."/>
            <person name="Henrissat B."/>
            <person name="Grigoriev I.V."/>
            <person name="Hibbett D.S."/>
            <person name="Martin F."/>
            <person name="Nordberg H.P."/>
            <person name="Cantor M.N."/>
            <person name="Hua S.X."/>
        </authorList>
    </citation>
    <scope>NUCLEOTIDE SEQUENCE [LARGE SCALE GENOMIC DNA]</scope>
    <source>
        <strain evidence="3 4">Foug A</strain>
    </source>
</reference>
<proteinExistence type="predicted"/>
<feature type="domain" description="Flavin reductase like" evidence="2">
    <location>
        <begin position="40"/>
        <end position="259"/>
    </location>
</feature>
<evidence type="ECO:0000259" key="2">
    <source>
        <dbReference type="SMART" id="SM00903"/>
    </source>
</evidence>
<dbReference type="Proteomes" id="UP000053989">
    <property type="component" value="Unassembled WGS sequence"/>
</dbReference>
<dbReference type="InterPro" id="IPR050268">
    <property type="entry name" value="NADH-dep_flavin_reductase"/>
</dbReference>
<dbReference type="PANTHER" id="PTHR30466">
    <property type="entry name" value="FLAVIN REDUCTASE"/>
    <property type="match status" value="1"/>
</dbReference>
<dbReference type="SUPFAM" id="SSF50475">
    <property type="entry name" value="FMN-binding split barrel"/>
    <property type="match status" value="1"/>
</dbReference>